<dbReference type="EMBL" id="BQNB010013645">
    <property type="protein sequence ID" value="GJT18558.1"/>
    <property type="molecule type" value="Genomic_DNA"/>
</dbReference>
<reference evidence="1" key="1">
    <citation type="journal article" date="2022" name="Int. J. Mol. Sci.">
        <title>Draft Genome of Tanacetum Coccineum: Genomic Comparison of Closely Related Tanacetum-Family Plants.</title>
        <authorList>
            <person name="Yamashiro T."/>
            <person name="Shiraishi A."/>
            <person name="Nakayama K."/>
            <person name="Satake H."/>
        </authorList>
    </citation>
    <scope>NUCLEOTIDE SEQUENCE</scope>
</reference>
<name>A0ABQ5BY28_9ASTR</name>
<reference evidence="1" key="2">
    <citation type="submission" date="2022-01" db="EMBL/GenBank/DDBJ databases">
        <authorList>
            <person name="Yamashiro T."/>
            <person name="Shiraishi A."/>
            <person name="Satake H."/>
            <person name="Nakayama K."/>
        </authorList>
    </citation>
    <scope>NUCLEOTIDE SEQUENCE</scope>
</reference>
<gene>
    <name evidence="1" type="ORF">Tco_0877264</name>
</gene>
<dbReference type="Proteomes" id="UP001151760">
    <property type="component" value="Unassembled WGS sequence"/>
</dbReference>
<evidence type="ECO:0000313" key="1">
    <source>
        <dbReference type="EMBL" id="GJT18558.1"/>
    </source>
</evidence>
<accession>A0ABQ5BY28</accession>
<keyword evidence="2" id="KW-1185">Reference proteome</keyword>
<sequence>MSREKNTTSDGYTFGYGMQCSNRSNMPSRVGMNPRQFPDADHSYECVTDGLIIIPDDTQFNSEVKALFVVTTNMAVDT</sequence>
<proteinExistence type="predicted"/>
<comment type="caution">
    <text evidence="1">The sequence shown here is derived from an EMBL/GenBank/DDBJ whole genome shotgun (WGS) entry which is preliminary data.</text>
</comment>
<evidence type="ECO:0000313" key="2">
    <source>
        <dbReference type="Proteomes" id="UP001151760"/>
    </source>
</evidence>
<protein>
    <submittedName>
        <fullName evidence="1">Uncharacterized protein</fullName>
    </submittedName>
</protein>
<organism evidence="1 2">
    <name type="scientific">Tanacetum coccineum</name>
    <dbReference type="NCBI Taxonomy" id="301880"/>
    <lineage>
        <taxon>Eukaryota</taxon>
        <taxon>Viridiplantae</taxon>
        <taxon>Streptophyta</taxon>
        <taxon>Embryophyta</taxon>
        <taxon>Tracheophyta</taxon>
        <taxon>Spermatophyta</taxon>
        <taxon>Magnoliopsida</taxon>
        <taxon>eudicotyledons</taxon>
        <taxon>Gunneridae</taxon>
        <taxon>Pentapetalae</taxon>
        <taxon>asterids</taxon>
        <taxon>campanulids</taxon>
        <taxon>Asterales</taxon>
        <taxon>Asteraceae</taxon>
        <taxon>Asteroideae</taxon>
        <taxon>Anthemideae</taxon>
        <taxon>Anthemidinae</taxon>
        <taxon>Tanacetum</taxon>
    </lineage>
</organism>